<evidence type="ECO:0000313" key="2">
    <source>
        <dbReference type="Proteomes" id="UP000773462"/>
    </source>
</evidence>
<proteinExistence type="predicted"/>
<comment type="caution">
    <text evidence="1">The sequence shown here is derived from an EMBL/GenBank/DDBJ whole genome shotgun (WGS) entry which is preliminary data.</text>
</comment>
<dbReference type="Proteomes" id="UP000773462">
    <property type="component" value="Unassembled WGS sequence"/>
</dbReference>
<reference evidence="1 2" key="1">
    <citation type="submission" date="2021-03" db="EMBL/GenBank/DDBJ databases">
        <title>Genomic Encyclopedia of Type Strains, Phase IV (KMG-IV): sequencing the most valuable type-strain genomes for metagenomic binning, comparative biology and taxonomic classification.</title>
        <authorList>
            <person name="Goeker M."/>
        </authorList>
    </citation>
    <scope>NUCLEOTIDE SEQUENCE [LARGE SCALE GENOMIC DNA]</scope>
    <source>
        <strain evidence="1 2">DSM 101953</strain>
    </source>
</reference>
<evidence type="ECO:0000313" key="1">
    <source>
        <dbReference type="EMBL" id="MBP2112250.1"/>
    </source>
</evidence>
<sequence length="38" mass="4447">MAYILICAIIWLAAYFHMAAFKEPMEVKPIRSVEDLFD</sequence>
<keyword evidence="2" id="KW-1185">Reference proteome</keyword>
<protein>
    <submittedName>
        <fullName evidence="1">Uncharacterized protein</fullName>
    </submittedName>
</protein>
<gene>
    <name evidence="1" type="ORF">J2Z70_002404</name>
</gene>
<name>A0ABS4NQB2_9BACL</name>
<accession>A0ABS4NQB2</accession>
<organism evidence="1 2">
    <name type="scientific">Paenibacillus silagei</name>
    <dbReference type="NCBI Taxonomy" id="1670801"/>
    <lineage>
        <taxon>Bacteria</taxon>
        <taxon>Bacillati</taxon>
        <taxon>Bacillota</taxon>
        <taxon>Bacilli</taxon>
        <taxon>Bacillales</taxon>
        <taxon>Paenibacillaceae</taxon>
        <taxon>Paenibacillus</taxon>
    </lineage>
</organism>
<dbReference type="EMBL" id="JAGGLV010000006">
    <property type="protein sequence ID" value="MBP2112250.1"/>
    <property type="molecule type" value="Genomic_DNA"/>
</dbReference>